<dbReference type="GO" id="GO:0043565">
    <property type="term" value="F:sequence-specific DNA binding"/>
    <property type="evidence" value="ECO:0007669"/>
    <property type="project" value="TreeGrafter"/>
</dbReference>
<dbReference type="EMBL" id="JACXWY010000015">
    <property type="protein sequence ID" value="MBD3848077.1"/>
    <property type="molecule type" value="Genomic_DNA"/>
</dbReference>
<dbReference type="Proteomes" id="UP000619295">
    <property type="component" value="Unassembled WGS sequence"/>
</dbReference>
<evidence type="ECO:0000256" key="3">
    <source>
        <dbReference type="ARBA" id="ARBA00023125"/>
    </source>
</evidence>
<dbReference type="GO" id="GO:0003700">
    <property type="term" value="F:DNA-binding transcription factor activity"/>
    <property type="evidence" value="ECO:0007669"/>
    <property type="project" value="InterPro"/>
</dbReference>
<organism evidence="6 7">
    <name type="scientific">Bosea spartocytisi</name>
    <dbReference type="NCBI Taxonomy" id="2773451"/>
    <lineage>
        <taxon>Bacteria</taxon>
        <taxon>Pseudomonadati</taxon>
        <taxon>Pseudomonadota</taxon>
        <taxon>Alphaproteobacteria</taxon>
        <taxon>Hyphomicrobiales</taxon>
        <taxon>Boseaceae</taxon>
        <taxon>Bosea</taxon>
    </lineage>
</organism>
<dbReference type="SUPFAM" id="SSF46785">
    <property type="entry name" value="Winged helix' DNA-binding domain"/>
    <property type="match status" value="1"/>
</dbReference>
<feature type="domain" description="HTH lysR-type" evidence="5">
    <location>
        <begin position="7"/>
        <end position="64"/>
    </location>
</feature>
<dbReference type="InterPro" id="IPR005119">
    <property type="entry name" value="LysR_subst-bd"/>
</dbReference>
<gene>
    <name evidence="6" type="ORF">IED13_20445</name>
</gene>
<dbReference type="PROSITE" id="PS50931">
    <property type="entry name" value="HTH_LYSR"/>
    <property type="match status" value="1"/>
</dbReference>
<evidence type="ECO:0000256" key="1">
    <source>
        <dbReference type="ARBA" id="ARBA00009437"/>
    </source>
</evidence>
<dbReference type="Gene3D" id="1.10.10.10">
    <property type="entry name" value="Winged helix-like DNA-binding domain superfamily/Winged helix DNA-binding domain"/>
    <property type="match status" value="1"/>
</dbReference>
<dbReference type="Gene3D" id="3.40.190.10">
    <property type="entry name" value="Periplasmic binding protein-like II"/>
    <property type="match status" value="2"/>
</dbReference>
<dbReference type="PANTHER" id="PTHR30537:SF74">
    <property type="entry name" value="HTH-TYPE TRANSCRIPTIONAL REGULATOR TRPI"/>
    <property type="match status" value="1"/>
</dbReference>
<name>A0A927ECT6_9HYPH</name>
<keyword evidence="7" id="KW-1185">Reference proteome</keyword>
<dbReference type="PANTHER" id="PTHR30537">
    <property type="entry name" value="HTH-TYPE TRANSCRIPTIONAL REGULATOR"/>
    <property type="match status" value="1"/>
</dbReference>
<dbReference type="InterPro" id="IPR058163">
    <property type="entry name" value="LysR-type_TF_proteobact-type"/>
</dbReference>
<dbReference type="InterPro" id="IPR036390">
    <property type="entry name" value="WH_DNA-bd_sf"/>
</dbReference>
<evidence type="ECO:0000256" key="2">
    <source>
        <dbReference type="ARBA" id="ARBA00023015"/>
    </source>
</evidence>
<dbReference type="CDD" id="cd08432">
    <property type="entry name" value="PBP2_GcdR_TrpI_HvrB_AmpR_like"/>
    <property type="match status" value="1"/>
</dbReference>
<dbReference type="InterPro" id="IPR000847">
    <property type="entry name" value="LysR_HTH_N"/>
</dbReference>
<dbReference type="FunFam" id="1.10.10.10:FF:000001">
    <property type="entry name" value="LysR family transcriptional regulator"/>
    <property type="match status" value="1"/>
</dbReference>
<dbReference type="InterPro" id="IPR036388">
    <property type="entry name" value="WH-like_DNA-bd_sf"/>
</dbReference>
<evidence type="ECO:0000313" key="7">
    <source>
        <dbReference type="Proteomes" id="UP000619295"/>
    </source>
</evidence>
<comment type="caution">
    <text evidence="6">The sequence shown here is derived from an EMBL/GenBank/DDBJ whole genome shotgun (WGS) entry which is preliminary data.</text>
</comment>
<dbReference type="GO" id="GO:0006351">
    <property type="term" value="P:DNA-templated transcription"/>
    <property type="evidence" value="ECO:0007669"/>
    <property type="project" value="TreeGrafter"/>
</dbReference>
<evidence type="ECO:0000256" key="4">
    <source>
        <dbReference type="ARBA" id="ARBA00023163"/>
    </source>
</evidence>
<sequence length="303" mass="33145">MALRPPPSSTAMRAFVTVARLGSTARAAGVVNLTQSAVSKQILSLEHHLGTVLFERNPVGLKLTEAGAIYLPYAEAALEQMERGAMRLAERVAIARPIRLHMVAIAGERWLMERFPVFAEAHPGVDVQFTNYVSENETEEPDIEINHGTPPWPGKEAHYLFGRDVALVAAPELLERMSGFRRAADIQKMTLLQHYQMPAFWAEFTEAHGLRGAVPAHTVRYGYYSVIIRAAVAGLGVALAPRCYVAEELASGALVNPLDIGFTSVTGCWLTRRLDQPSRPGLDAFIAWLRTEAAAFDAATRAA</sequence>
<dbReference type="Pfam" id="PF03466">
    <property type="entry name" value="LysR_substrate"/>
    <property type="match status" value="1"/>
</dbReference>
<comment type="similarity">
    <text evidence="1">Belongs to the LysR transcriptional regulatory family.</text>
</comment>
<dbReference type="Pfam" id="PF00126">
    <property type="entry name" value="HTH_1"/>
    <property type="match status" value="1"/>
</dbReference>
<dbReference type="AlphaFoldDB" id="A0A927ECT6"/>
<dbReference type="RefSeq" id="WP_191125264.1">
    <property type="nucleotide sequence ID" value="NZ_JACXWY010000015.1"/>
</dbReference>
<keyword evidence="3" id="KW-0238">DNA-binding</keyword>
<dbReference type="PRINTS" id="PR00039">
    <property type="entry name" value="HTHLYSR"/>
</dbReference>
<keyword evidence="4" id="KW-0804">Transcription</keyword>
<dbReference type="SUPFAM" id="SSF53850">
    <property type="entry name" value="Periplasmic binding protein-like II"/>
    <property type="match status" value="1"/>
</dbReference>
<protein>
    <submittedName>
        <fullName evidence="6">LysR family transcriptional regulator</fullName>
    </submittedName>
</protein>
<keyword evidence="2" id="KW-0805">Transcription regulation</keyword>
<evidence type="ECO:0000313" key="6">
    <source>
        <dbReference type="EMBL" id="MBD3848077.1"/>
    </source>
</evidence>
<evidence type="ECO:0000259" key="5">
    <source>
        <dbReference type="PROSITE" id="PS50931"/>
    </source>
</evidence>
<reference evidence="6" key="1">
    <citation type="submission" date="2020-09" db="EMBL/GenBank/DDBJ databases">
        <title>Bosea spartocytisi sp. nov. a root nodule endophyte of Spartocytisus supranubius in the high mountain ecosystem fo the Teide National Park (Canary Islands, Spain).</title>
        <authorList>
            <person name="Pulido-Suarez L."/>
            <person name="Peix A."/>
            <person name="Igual J.M."/>
            <person name="Socas-Perez N."/>
            <person name="Velazquez E."/>
            <person name="Flores-Felix J.D."/>
            <person name="Leon-Barrios M."/>
        </authorList>
    </citation>
    <scope>NUCLEOTIDE SEQUENCE</scope>
    <source>
        <strain evidence="6">SSUT16</strain>
    </source>
</reference>
<accession>A0A927ECT6</accession>
<proteinExistence type="inferred from homology"/>